<keyword evidence="3" id="KW-1185">Reference proteome</keyword>
<dbReference type="InterPro" id="IPR045155">
    <property type="entry name" value="Beta-lactam_cat"/>
</dbReference>
<accession>A0ABS4ZHH5</accession>
<dbReference type="EMBL" id="JAGIOL010000001">
    <property type="protein sequence ID" value="MBP2436736.1"/>
    <property type="molecule type" value="Genomic_DNA"/>
</dbReference>
<keyword evidence="2" id="KW-0378">Hydrolase</keyword>
<dbReference type="Proteomes" id="UP001519362">
    <property type="component" value="Unassembled WGS sequence"/>
</dbReference>
<evidence type="ECO:0000313" key="3">
    <source>
        <dbReference type="Proteomes" id="UP001519362"/>
    </source>
</evidence>
<feature type="domain" description="Beta-lactamase class A catalytic" evidence="1">
    <location>
        <begin position="15"/>
        <end position="236"/>
    </location>
</feature>
<comment type="caution">
    <text evidence="2">The sequence shown here is derived from an EMBL/GenBank/DDBJ whole genome shotgun (WGS) entry which is preliminary data.</text>
</comment>
<dbReference type="PANTHER" id="PTHR35333:SF3">
    <property type="entry name" value="BETA-LACTAMASE-TYPE TRANSPEPTIDASE FOLD CONTAINING PROTEIN"/>
    <property type="match status" value="1"/>
</dbReference>
<dbReference type="EC" id="3.5.2.6" evidence="2"/>
<name>A0ABS4ZHH5_9MICO</name>
<organism evidence="2 3">
    <name type="scientific">Microbacterium amylolyticum</name>
    <dbReference type="NCBI Taxonomy" id="936337"/>
    <lineage>
        <taxon>Bacteria</taxon>
        <taxon>Bacillati</taxon>
        <taxon>Actinomycetota</taxon>
        <taxon>Actinomycetes</taxon>
        <taxon>Micrococcales</taxon>
        <taxon>Microbacteriaceae</taxon>
        <taxon>Microbacterium</taxon>
    </lineage>
</organism>
<dbReference type="SUPFAM" id="SSF56601">
    <property type="entry name" value="beta-lactamase/transpeptidase-like"/>
    <property type="match status" value="1"/>
</dbReference>
<protein>
    <submittedName>
        <fullName evidence="2">Beta-lactamase class A</fullName>
        <ecNumber evidence="2">3.5.2.6</ecNumber>
    </submittedName>
</protein>
<gene>
    <name evidence="2" type="ORF">JOF34_001322</name>
</gene>
<dbReference type="Gene3D" id="3.40.710.10">
    <property type="entry name" value="DD-peptidase/beta-lactamase superfamily"/>
    <property type="match status" value="1"/>
</dbReference>
<proteinExistence type="predicted"/>
<dbReference type="InterPro" id="IPR000871">
    <property type="entry name" value="Beta-lactam_class-A"/>
</dbReference>
<dbReference type="PANTHER" id="PTHR35333">
    <property type="entry name" value="BETA-LACTAMASE"/>
    <property type="match status" value="1"/>
</dbReference>
<dbReference type="InterPro" id="IPR012338">
    <property type="entry name" value="Beta-lactam/transpept-like"/>
</dbReference>
<dbReference type="Pfam" id="PF13354">
    <property type="entry name" value="Beta-lactamase2"/>
    <property type="match status" value="1"/>
</dbReference>
<reference evidence="2 3" key="1">
    <citation type="submission" date="2021-03" db="EMBL/GenBank/DDBJ databases">
        <title>Sequencing the genomes of 1000 actinobacteria strains.</title>
        <authorList>
            <person name="Klenk H.-P."/>
        </authorList>
    </citation>
    <scope>NUCLEOTIDE SEQUENCE [LARGE SCALE GENOMIC DNA]</scope>
    <source>
        <strain evidence="2 3">DSM 24221</strain>
    </source>
</reference>
<evidence type="ECO:0000313" key="2">
    <source>
        <dbReference type="EMBL" id="MBP2436736.1"/>
    </source>
</evidence>
<evidence type="ECO:0000259" key="1">
    <source>
        <dbReference type="Pfam" id="PF13354"/>
    </source>
</evidence>
<sequence>MRDLEHLARAGVHIGIQVTDVETGHSVLSGDAHVPMPIGAVGILPMLLEVTTRMHEGDLDPQQFISRADDDVAGSGLWRHLETPELPLADVTALAAASADRVASNALLELVGTESVTRRMTSLGMTRSAILDRFRDERGPDDAPHAAIGSAREYAALFARIARREGISDAVADHLTALLAMQRDVSLVGASMAVDPFPVGREDDIILVNQVGRAPGMRAESGVAFGRRRSLAYALFVQMHDDALLTRHRVHRAFRTLGEDILEIIG</sequence>
<dbReference type="GO" id="GO:0008800">
    <property type="term" value="F:beta-lactamase activity"/>
    <property type="evidence" value="ECO:0007669"/>
    <property type="project" value="UniProtKB-EC"/>
</dbReference>